<feature type="domain" description="GGDEF" evidence="2">
    <location>
        <begin position="216"/>
        <end position="342"/>
    </location>
</feature>
<dbReference type="GO" id="GO:0052621">
    <property type="term" value="F:diguanylate cyclase activity"/>
    <property type="evidence" value="ECO:0007669"/>
    <property type="project" value="TreeGrafter"/>
</dbReference>
<evidence type="ECO:0000256" key="1">
    <source>
        <dbReference type="SAM" id="Phobius"/>
    </source>
</evidence>
<evidence type="ECO:0000313" key="3">
    <source>
        <dbReference type="EMBL" id="OWL95078.1"/>
    </source>
</evidence>
<accession>A0A246BII9</accession>
<dbReference type="InterPro" id="IPR029787">
    <property type="entry name" value="Nucleotide_cyclase"/>
</dbReference>
<dbReference type="PANTHER" id="PTHR45138:SF9">
    <property type="entry name" value="DIGUANYLATE CYCLASE DGCM-RELATED"/>
    <property type="match status" value="1"/>
</dbReference>
<keyword evidence="4" id="KW-1185">Reference proteome</keyword>
<dbReference type="InterPro" id="IPR043128">
    <property type="entry name" value="Rev_trsase/Diguanyl_cyclase"/>
</dbReference>
<dbReference type="OrthoDB" id="9805474at2"/>
<reference evidence="3 4" key="1">
    <citation type="submission" date="2017-05" db="EMBL/GenBank/DDBJ databases">
        <title>De novo genome assembly of Deniococcus indicus strain DR1.</title>
        <authorList>
            <person name="Chauhan D."/>
            <person name="Yennamalli R.M."/>
            <person name="Priyadarshini R."/>
        </authorList>
    </citation>
    <scope>NUCLEOTIDE SEQUENCE [LARGE SCALE GENOMIC DNA]</scope>
    <source>
        <strain evidence="3 4">DR1</strain>
    </source>
</reference>
<dbReference type="InterPro" id="IPR050469">
    <property type="entry name" value="Diguanylate_Cyclase"/>
</dbReference>
<dbReference type="FunFam" id="3.30.70.270:FF:000001">
    <property type="entry name" value="Diguanylate cyclase domain protein"/>
    <property type="match status" value="1"/>
</dbReference>
<gene>
    <name evidence="3" type="ORF">CBQ26_13585</name>
</gene>
<dbReference type="AlphaFoldDB" id="A0A246BII9"/>
<dbReference type="Proteomes" id="UP000197208">
    <property type="component" value="Unassembled WGS sequence"/>
</dbReference>
<comment type="caution">
    <text evidence="3">The sequence shown here is derived from an EMBL/GenBank/DDBJ whole genome shotgun (WGS) entry which is preliminary data.</text>
</comment>
<dbReference type="EMBL" id="NHMK01000020">
    <property type="protein sequence ID" value="OWL95078.1"/>
    <property type="molecule type" value="Genomic_DNA"/>
</dbReference>
<dbReference type="Pfam" id="PF00990">
    <property type="entry name" value="GGDEF"/>
    <property type="match status" value="1"/>
</dbReference>
<feature type="transmembrane region" description="Helical" evidence="1">
    <location>
        <begin position="75"/>
        <end position="95"/>
    </location>
</feature>
<dbReference type="Gene3D" id="3.30.70.270">
    <property type="match status" value="1"/>
</dbReference>
<keyword evidence="1" id="KW-1133">Transmembrane helix</keyword>
<name>A0A246BII9_9DEIO</name>
<evidence type="ECO:0000259" key="2">
    <source>
        <dbReference type="PROSITE" id="PS50887"/>
    </source>
</evidence>
<dbReference type="PANTHER" id="PTHR45138">
    <property type="entry name" value="REGULATORY COMPONENTS OF SENSORY TRANSDUCTION SYSTEM"/>
    <property type="match status" value="1"/>
</dbReference>
<dbReference type="NCBIfam" id="TIGR00254">
    <property type="entry name" value="GGDEF"/>
    <property type="match status" value="1"/>
</dbReference>
<proteinExistence type="predicted"/>
<sequence>MWSERPTYFPEVTGHLPPLRFVYLGLALLSALVQALIATQAAQDAQSSQYQQSLVGIAMSLLMGVLSNLPNFPMRWIQCGTILVGYAWVLISAFLLESAPDLCASILIGQLIFTTFSFSWLRQRSALLLSSVTYLLLWVPSGPDSMLDRPPLLLTGFAMSLVWFLSQYGWHVYLERNRKEEFAALAFTDYLTGIANRHSGRELLERLFVEHAGAPGGLSVALCDIDHFKRINDTVGHHRGDDVLIEVARVLQASMAPQGGHAVRWGGEEFLLILPGHSLLVARKVVERALIEVQGGTFPERVQVTLSAGVACMAEVGDVPGLLRLADQRLYEAKAGGRNRTV</sequence>
<organism evidence="3 4">
    <name type="scientific">Deinococcus indicus</name>
    <dbReference type="NCBI Taxonomy" id="223556"/>
    <lineage>
        <taxon>Bacteria</taxon>
        <taxon>Thermotogati</taxon>
        <taxon>Deinococcota</taxon>
        <taxon>Deinococci</taxon>
        <taxon>Deinococcales</taxon>
        <taxon>Deinococcaceae</taxon>
        <taxon>Deinococcus</taxon>
    </lineage>
</organism>
<evidence type="ECO:0000313" key="4">
    <source>
        <dbReference type="Proteomes" id="UP000197208"/>
    </source>
</evidence>
<feature type="transmembrane region" description="Helical" evidence="1">
    <location>
        <begin position="20"/>
        <end position="38"/>
    </location>
</feature>
<feature type="transmembrane region" description="Helical" evidence="1">
    <location>
        <begin position="50"/>
        <end position="69"/>
    </location>
</feature>
<keyword evidence="1" id="KW-0812">Transmembrane</keyword>
<dbReference type="SMART" id="SM00267">
    <property type="entry name" value="GGDEF"/>
    <property type="match status" value="1"/>
</dbReference>
<dbReference type="CDD" id="cd01949">
    <property type="entry name" value="GGDEF"/>
    <property type="match status" value="1"/>
</dbReference>
<dbReference type="PROSITE" id="PS50887">
    <property type="entry name" value="GGDEF"/>
    <property type="match status" value="1"/>
</dbReference>
<keyword evidence="1" id="KW-0472">Membrane</keyword>
<feature type="transmembrane region" description="Helical" evidence="1">
    <location>
        <begin position="152"/>
        <end position="170"/>
    </location>
</feature>
<dbReference type="InterPro" id="IPR000160">
    <property type="entry name" value="GGDEF_dom"/>
</dbReference>
<dbReference type="SUPFAM" id="SSF55073">
    <property type="entry name" value="Nucleotide cyclase"/>
    <property type="match status" value="1"/>
</dbReference>
<protein>
    <recommendedName>
        <fullName evidence="2">GGDEF domain-containing protein</fullName>
    </recommendedName>
</protein>
<feature type="transmembrane region" description="Helical" evidence="1">
    <location>
        <begin position="102"/>
        <end position="121"/>
    </location>
</feature>